<dbReference type="AlphaFoldDB" id="A0A382Q5H7"/>
<reference evidence="1" key="1">
    <citation type="submission" date="2018-05" db="EMBL/GenBank/DDBJ databases">
        <authorList>
            <person name="Lanie J.A."/>
            <person name="Ng W.-L."/>
            <person name="Kazmierczak K.M."/>
            <person name="Andrzejewski T.M."/>
            <person name="Davidsen T.M."/>
            <person name="Wayne K.J."/>
            <person name="Tettelin H."/>
            <person name="Glass J.I."/>
            <person name="Rusch D."/>
            <person name="Podicherti R."/>
            <person name="Tsui H.-C.T."/>
            <person name="Winkler M.E."/>
        </authorList>
    </citation>
    <scope>NUCLEOTIDE SEQUENCE</scope>
</reference>
<name>A0A382Q5H7_9ZZZZ</name>
<sequence length="146" mass="16275">MVQENWRIYLSGEIHSDWREHIKNGCSAKGLPVDIVTPITNHEASDDCGVEILGHENNDFWKDHKGAQVNAIRTRTLIEKSDVVVVKFGDKFRQWNAAFDAGFAAALGKPMIILHDEDLTHALKEVDAAALAVAKSPDQVVRVLDY</sequence>
<dbReference type="Pfam" id="PF11071">
    <property type="entry name" value="Nuc_deoxyri_tr3"/>
    <property type="match status" value="1"/>
</dbReference>
<dbReference type="InterPro" id="IPR019884">
    <property type="entry name" value="YtoQ_family_protein"/>
</dbReference>
<dbReference type="EMBL" id="UINC01111340">
    <property type="protein sequence ID" value="SVC79481.1"/>
    <property type="molecule type" value="Genomic_DNA"/>
</dbReference>
<accession>A0A382Q5H7</accession>
<evidence type="ECO:0008006" key="2">
    <source>
        <dbReference type="Google" id="ProtNLM"/>
    </source>
</evidence>
<evidence type="ECO:0000313" key="1">
    <source>
        <dbReference type="EMBL" id="SVC79481.1"/>
    </source>
</evidence>
<organism evidence="1">
    <name type="scientific">marine metagenome</name>
    <dbReference type="NCBI Taxonomy" id="408172"/>
    <lineage>
        <taxon>unclassified sequences</taxon>
        <taxon>metagenomes</taxon>
        <taxon>ecological metagenomes</taxon>
    </lineage>
</organism>
<dbReference type="NCBIfam" id="TIGR03646">
    <property type="entry name" value="YtoQ_fam"/>
    <property type="match status" value="1"/>
</dbReference>
<proteinExistence type="predicted"/>
<dbReference type="Gene3D" id="3.40.50.450">
    <property type="match status" value="1"/>
</dbReference>
<protein>
    <recommendedName>
        <fullName evidence="2">YtoQ family protein</fullName>
    </recommendedName>
</protein>
<feature type="non-terminal residue" evidence="1">
    <location>
        <position position="146"/>
    </location>
</feature>
<dbReference type="SUPFAM" id="SSF52309">
    <property type="entry name" value="N-(deoxy)ribosyltransferase-like"/>
    <property type="match status" value="1"/>
</dbReference>
<gene>
    <name evidence="1" type="ORF">METZ01_LOCUS332335</name>
</gene>